<feature type="coiled-coil region" evidence="1">
    <location>
        <begin position="10"/>
        <end position="44"/>
    </location>
</feature>
<accession>A0A939NHW6</accession>
<gene>
    <name evidence="2" type="ORF">J4710_08205</name>
</gene>
<proteinExistence type="predicted"/>
<dbReference type="EMBL" id="JAGETT010000052">
    <property type="protein sequence ID" value="MBO1919982.1"/>
    <property type="molecule type" value="Genomic_DNA"/>
</dbReference>
<name>A0A939NHW6_STAXY</name>
<dbReference type="AlphaFoldDB" id="A0A939NHW6"/>
<evidence type="ECO:0000256" key="1">
    <source>
        <dbReference type="SAM" id="Coils"/>
    </source>
</evidence>
<organism evidence="2">
    <name type="scientific">Staphylococcus xylosus</name>
    <dbReference type="NCBI Taxonomy" id="1288"/>
    <lineage>
        <taxon>Bacteria</taxon>
        <taxon>Bacillati</taxon>
        <taxon>Bacillota</taxon>
        <taxon>Bacilli</taxon>
        <taxon>Bacillales</taxon>
        <taxon>Staphylococcaceae</taxon>
        <taxon>Staphylococcus</taxon>
    </lineage>
</organism>
<evidence type="ECO:0000313" key="2">
    <source>
        <dbReference type="EMBL" id="MBO1919982.1"/>
    </source>
</evidence>
<keyword evidence="1" id="KW-0175">Coiled coil</keyword>
<comment type="caution">
    <text evidence="2">The sequence shown here is derived from an EMBL/GenBank/DDBJ whole genome shotgun (WGS) entry which is preliminary data.</text>
</comment>
<protein>
    <submittedName>
        <fullName evidence="2">Uncharacterized protein</fullName>
    </submittedName>
</protein>
<reference evidence="2" key="1">
    <citation type="submission" date="2021-03" db="EMBL/GenBank/DDBJ databases">
        <title>Molecular epidemiology and mechanisms of colistin and carbapenem resistance in Enterobacteriaceae from clinical isolates, the environment and porcine samples in Pretoria, South Africa.</title>
        <authorList>
            <person name="Bogoshi D."/>
            <person name="Mbelle N.M."/>
            <person name="Naidoo V."/>
            <person name="Osei Sekyere J."/>
        </authorList>
    </citation>
    <scope>NUCLEOTIDE SEQUENCE</scope>
    <source>
        <strain evidence="2">ESB009</strain>
    </source>
</reference>
<sequence length="51" mass="5996">MNALNEVRPIANLLESKDELYTKKQKIKEDINKKIEIISELEIQIKKQLNS</sequence>